<evidence type="ECO:0000313" key="3">
    <source>
        <dbReference type="Proteomes" id="UP001190700"/>
    </source>
</evidence>
<dbReference type="EMBL" id="LGRX02011346">
    <property type="protein sequence ID" value="KAK3269046.1"/>
    <property type="molecule type" value="Genomic_DNA"/>
</dbReference>
<evidence type="ECO:0000313" key="2">
    <source>
        <dbReference type="EMBL" id="KAK3269046.1"/>
    </source>
</evidence>
<reference evidence="2 3" key="1">
    <citation type="journal article" date="2015" name="Genome Biol. Evol.">
        <title>Comparative Genomics of a Bacterivorous Green Alga Reveals Evolutionary Causalities and Consequences of Phago-Mixotrophic Mode of Nutrition.</title>
        <authorList>
            <person name="Burns J.A."/>
            <person name="Paasch A."/>
            <person name="Narechania A."/>
            <person name="Kim E."/>
        </authorList>
    </citation>
    <scope>NUCLEOTIDE SEQUENCE [LARGE SCALE GENOMIC DNA]</scope>
    <source>
        <strain evidence="2 3">PLY_AMNH</strain>
    </source>
</reference>
<proteinExistence type="predicted"/>
<feature type="compositionally biased region" description="Low complexity" evidence="1">
    <location>
        <begin position="15"/>
        <end position="24"/>
    </location>
</feature>
<dbReference type="PANTHER" id="PTHR12461">
    <property type="entry name" value="HYPOXIA-INDUCIBLE FACTOR 1 ALPHA INHIBITOR-RELATED"/>
    <property type="match status" value="1"/>
</dbReference>
<feature type="compositionally biased region" description="Basic and acidic residues" evidence="1">
    <location>
        <begin position="1"/>
        <end position="14"/>
    </location>
</feature>
<dbReference type="AlphaFoldDB" id="A0AAE0G182"/>
<feature type="non-terminal residue" evidence="2">
    <location>
        <position position="1"/>
    </location>
</feature>
<dbReference type="Gene3D" id="2.60.120.650">
    <property type="entry name" value="Cupin"/>
    <property type="match status" value="1"/>
</dbReference>
<dbReference type="PANTHER" id="PTHR12461:SF105">
    <property type="entry name" value="HYPOXIA-INDUCIBLE FACTOR 1-ALPHA INHIBITOR"/>
    <property type="match status" value="1"/>
</dbReference>
<dbReference type="SUPFAM" id="SSF51197">
    <property type="entry name" value="Clavaminate synthase-like"/>
    <property type="match status" value="1"/>
</dbReference>
<comment type="caution">
    <text evidence="2">The sequence shown here is derived from an EMBL/GenBank/DDBJ whole genome shotgun (WGS) entry which is preliminary data.</text>
</comment>
<dbReference type="Proteomes" id="UP001190700">
    <property type="component" value="Unassembled WGS sequence"/>
</dbReference>
<keyword evidence="3" id="KW-1185">Reference proteome</keyword>
<feature type="region of interest" description="Disordered" evidence="1">
    <location>
        <begin position="1"/>
        <end position="24"/>
    </location>
</feature>
<evidence type="ECO:0000256" key="1">
    <source>
        <dbReference type="SAM" id="MobiDB-lite"/>
    </source>
</evidence>
<sequence>EVEKELLGSAEARESAAAAAEPCEAPVRDRLTDIRAGMLQERQVVRLELPSLKTFRKEYFKQDKPVVLTGVGRAWPALTKWQDFQWLSSLHGHRYVPLELGRHTDSTWREEVMGLKQFIEKYLLPTEPPEVAYIAQHHIFEQVSAQRRIFEQVSAQRRIFEQVSAQRRIFEQVSPQRRIFEQVSAQRRIFELVSAQRRIFEQTRSPKFSQNEVK</sequence>
<gene>
    <name evidence="2" type="ORF">CYMTET_22486</name>
</gene>
<organism evidence="2 3">
    <name type="scientific">Cymbomonas tetramitiformis</name>
    <dbReference type="NCBI Taxonomy" id="36881"/>
    <lineage>
        <taxon>Eukaryota</taxon>
        <taxon>Viridiplantae</taxon>
        <taxon>Chlorophyta</taxon>
        <taxon>Pyramimonadophyceae</taxon>
        <taxon>Pyramimonadales</taxon>
        <taxon>Pyramimonadaceae</taxon>
        <taxon>Cymbomonas</taxon>
    </lineage>
</organism>
<name>A0AAE0G182_9CHLO</name>
<protein>
    <submittedName>
        <fullName evidence="2">Uncharacterized protein</fullName>
    </submittedName>
</protein>
<accession>A0AAE0G182</accession>